<feature type="domain" description="PepSY" evidence="3">
    <location>
        <begin position="132"/>
        <end position="178"/>
    </location>
</feature>
<dbReference type="EMBL" id="BAAAPK010000001">
    <property type="protein sequence ID" value="GAA1681770.1"/>
    <property type="molecule type" value="Genomic_DNA"/>
</dbReference>
<gene>
    <name evidence="4" type="ORF">GCM10009807_27150</name>
</gene>
<feature type="region of interest" description="Disordered" evidence="1">
    <location>
        <begin position="111"/>
        <end position="133"/>
    </location>
</feature>
<dbReference type="Proteomes" id="UP001500596">
    <property type="component" value="Unassembled WGS sequence"/>
</dbReference>
<proteinExistence type="predicted"/>
<sequence length="187" mass="18839">MRKPIIWIAGTAGAIALIGAGTAVAFATGTAELPFDADDVAVTQTDDRLASGAPSDIEGAIAAALKEAGPGVVIDADIDDNAAYAYEIDVRQNSGGIVEVKLDENLQVVSAQPDDRGAASGSDDGVPDAADAKKASDAALAHVGSGTVTSVELSDDADHVYEVEIDLGDGKDVDVELDGAFTVVKAD</sequence>
<evidence type="ECO:0000256" key="2">
    <source>
        <dbReference type="SAM" id="SignalP"/>
    </source>
</evidence>
<reference evidence="4 5" key="1">
    <citation type="journal article" date="2019" name="Int. J. Syst. Evol. Microbiol.">
        <title>The Global Catalogue of Microorganisms (GCM) 10K type strain sequencing project: providing services to taxonomists for standard genome sequencing and annotation.</title>
        <authorList>
            <consortium name="The Broad Institute Genomics Platform"/>
            <consortium name="The Broad Institute Genome Sequencing Center for Infectious Disease"/>
            <person name="Wu L."/>
            <person name="Ma J."/>
        </authorList>
    </citation>
    <scope>NUCLEOTIDE SEQUENCE [LARGE SCALE GENOMIC DNA]</scope>
    <source>
        <strain evidence="4 5">JCM 15575</strain>
    </source>
</reference>
<keyword evidence="2" id="KW-0732">Signal</keyword>
<keyword evidence="5" id="KW-1185">Reference proteome</keyword>
<evidence type="ECO:0000259" key="3">
    <source>
        <dbReference type="Pfam" id="PF03413"/>
    </source>
</evidence>
<dbReference type="Gene3D" id="3.30.505.20">
    <property type="match status" value="2"/>
</dbReference>
<evidence type="ECO:0000256" key="1">
    <source>
        <dbReference type="SAM" id="MobiDB-lite"/>
    </source>
</evidence>
<organism evidence="4 5">
    <name type="scientific">Microbacterium lacus</name>
    <dbReference type="NCBI Taxonomy" id="415217"/>
    <lineage>
        <taxon>Bacteria</taxon>
        <taxon>Bacillati</taxon>
        <taxon>Actinomycetota</taxon>
        <taxon>Actinomycetes</taxon>
        <taxon>Micrococcales</taxon>
        <taxon>Microbacteriaceae</taxon>
        <taxon>Microbacterium</taxon>
    </lineage>
</organism>
<dbReference type="InterPro" id="IPR025711">
    <property type="entry name" value="PepSY"/>
</dbReference>
<comment type="caution">
    <text evidence="4">The sequence shown here is derived from an EMBL/GenBank/DDBJ whole genome shotgun (WGS) entry which is preliminary data.</text>
</comment>
<feature type="signal peptide" evidence="2">
    <location>
        <begin position="1"/>
        <end position="25"/>
    </location>
</feature>
<name>A0ABN2H4A3_9MICO</name>
<feature type="domain" description="PepSY" evidence="3">
    <location>
        <begin position="60"/>
        <end position="103"/>
    </location>
</feature>
<accession>A0ABN2H4A3</accession>
<feature type="chain" id="PRO_5045154722" description="PepSY domain-containing protein" evidence="2">
    <location>
        <begin position="26"/>
        <end position="187"/>
    </location>
</feature>
<evidence type="ECO:0000313" key="4">
    <source>
        <dbReference type="EMBL" id="GAA1681770.1"/>
    </source>
</evidence>
<evidence type="ECO:0000313" key="5">
    <source>
        <dbReference type="Proteomes" id="UP001500596"/>
    </source>
</evidence>
<dbReference type="Pfam" id="PF03413">
    <property type="entry name" value="PepSY"/>
    <property type="match status" value="2"/>
</dbReference>
<protein>
    <recommendedName>
        <fullName evidence="3">PepSY domain-containing protein</fullName>
    </recommendedName>
</protein>
<dbReference type="RefSeq" id="WP_344055421.1">
    <property type="nucleotide sequence ID" value="NZ_BAAAPK010000001.1"/>
</dbReference>